<dbReference type="EMBL" id="CP062983">
    <property type="protein sequence ID" value="QPC81100.1"/>
    <property type="molecule type" value="Genomic_DNA"/>
</dbReference>
<dbReference type="RefSeq" id="WP_195169173.1">
    <property type="nucleotide sequence ID" value="NZ_CP062983.1"/>
</dbReference>
<feature type="compositionally biased region" description="Basic and acidic residues" evidence="1">
    <location>
        <begin position="373"/>
        <end position="386"/>
    </location>
</feature>
<gene>
    <name evidence="2" type="ORF">G4Y79_15465</name>
</gene>
<dbReference type="CDD" id="cd07812">
    <property type="entry name" value="SRPBCC"/>
    <property type="match status" value="1"/>
</dbReference>
<dbReference type="Proteomes" id="UP000594468">
    <property type="component" value="Chromosome"/>
</dbReference>
<proteinExistence type="predicted"/>
<feature type="compositionally biased region" description="Basic and acidic residues" evidence="1">
    <location>
        <begin position="212"/>
        <end position="223"/>
    </location>
</feature>
<dbReference type="KEGG" id="pmet:G4Y79_15465"/>
<sequence length="465" mass="52064">MNNTIDHAILIPAYAKTIWRHLSNPEENAAWQTNCERIAYLNSIRDARGIRYRAFGKNGQESVVEITAWYPGLGYEYVIIDGFNHTNRGRIRLQEVAEGTVVQWTFNYETSGLMGSLSNSLVIKRNLNNEIIKNLQSLYQYIGQVAERVDTNQIKAVMREAPDVENRANYQPRYPSALEADEADASRSFEFASGDRFAVENTLTSSSTQERPAVKPEPEREPFIDETPFQRPDYTDRPATEPSRTGLIIPEPPLSEVDTKPNPTVNEADEEPATISMDATQSQTQQDIHTESPATEDSAASRFVIPRPPFEPSTEEPQDPEPELTDAAETTPPVITEQAEVPPVLAPSPSYEEEPAVEPVKETEPLSAPKSAPTRDEKAATDEKEQPQPAPTIDADNIFDTSQISVFEIFGLQKPSETQETRAILGNQLGDTGEAEVDEEAEDIERGFGLRWKLRRKKVHLKHPH</sequence>
<reference evidence="2 3" key="1">
    <citation type="submission" date="2020-02" db="EMBL/GenBank/DDBJ databases">
        <authorList>
            <person name="Zheng R.K."/>
            <person name="Sun C.M."/>
        </authorList>
    </citation>
    <scope>NUCLEOTIDE SEQUENCE [LARGE SCALE GENOMIC DNA]</scope>
    <source>
        <strain evidence="3">rifampicinis</strain>
    </source>
</reference>
<evidence type="ECO:0000256" key="1">
    <source>
        <dbReference type="SAM" id="MobiDB-lite"/>
    </source>
</evidence>
<dbReference type="InterPro" id="IPR019587">
    <property type="entry name" value="Polyketide_cyclase/dehydratase"/>
</dbReference>
<feature type="region of interest" description="Disordered" evidence="1">
    <location>
        <begin position="200"/>
        <end position="398"/>
    </location>
</feature>
<organism evidence="2 3">
    <name type="scientific">Phototrophicus methaneseepsis</name>
    <dbReference type="NCBI Taxonomy" id="2710758"/>
    <lineage>
        <taxon>Bacteria</taxon>
        <taxon>Bacillati</taxon>
        <taxon>Chloroflexota</taxon>
        <taxon>Candidatus Thermofontia</taxon>
        <taxon>Phototrophicales</taxon>
        <taxon>Phototrophicaceae</taxon>
        <taxon>Phototrophicus</taxon>
    </lineage>
</organism>
<name>A0A7S8E681_9CHLR</name>
<protein>
    <submittedName>
        <fullName evidence="2">SRPBCC family protein</fullName>
    </submittedName>
</protein>
<dbReference type="Gene3D" id="3.30.530.20">
    <property type="match status" value="1"/>
</dbReference>
<dbReference type="AlphaFoldDB" id="A0A7S8E681"/>
<accession>A0A7S8E681</accession>
<evidence type="ECO:0000313" key="2">
    <source>
        <dbReference type="EMBL" id="QPC81100.1"/>
    </source>
</evidence>
<feature type="compositionally biased region" description="Acidic residues" evidence="1">
    <location>
        <begin position="313"/>
        <end position="326"/>
    </location>
</feature>
<dbReference type="Pfam" id="PF10604">
    <property type="entry name" value="Polyketide_cyc2"/>
    <property type="match status" value="1"/>
</dbReference>
<keyword evidence="3" id="KW-1185">Reference proteome</keyword>
<dbReference type="SUPFAM" id="SSF55961">
    <property type="entry name" value="Bet v1-like"/>
    <property type="match status" value="1"/>
</dbReference>
<feature type="compositionally biased region" description="Polar residues" evidence="1">
    <location>
        <begin position="277"/>
        <end position="295"/>
    </location>
</feature>
<evidence type="ECO:0000313" key="3">
    <source>
        <dbReference type="Proteomes" id="UP000594468"/>
    </source>
</evidence>
<feature type="compositionally biased region" description="Polar residues" evidence="1">
    <location>
        <begin position="201"/>
        <end position="210"/>
    </location>
</feature>
<dbReference type="InterPro" id="IPR023393">
    <property type="entry name" value="START-like_dom_sf"/>
</dbReference>